<dbReference type="Proteomes" id="UP000593561">
    <property type="component" value="Unassembled WGS sequence"/>
</dbReference>
<organism evidence="2 3">
    <name type="scientific">Gossypium davidsonii</name>
    <name type="common">Davidson's cotton</name>
    <name type="synonym">Gossypium klotzschianum subsp. davidsonii</name>
    <dbReference type="NCBI Taxonomy" id="34287"/>
    <lineage>
        <taxon>Eukaryota</taxon>
        <taxon>Viridiplantae</taxon>
        <taxon>Streptophyta</taxon>
        <taxon>Embryophyta</taxon>
        <taxon>Tracheophyta</taxon>
        <taxon>Spermatophyta</taxon>
        <taxon>Magnoliopsida</taxon>
        <taxon>eudicotyledons</taxon>
        <taxon>Gunneridae</taxon>
        <taxon>Pentapetalae</taxon>
        <taxon>rosids</taxon>
        <taxon>malvids</taxon>
        <taxon>Malvales</taxon>
        <taxon>Malvaceae</taxon>
        <taxon>Malvoideae</taxon>
        <taxon>Gossypium</taxon>
    </lineage>
</organism>
<protein>
    <submittedName>
        <fullName evidence="2">Uncharacterized protein</fullName>
    </submittedName>
</protein>
<comment type="caution">
    <text evidence="2">The sequence shown here is derived from an EMBL/GenBank/DDBJ whole genome shotgun (WGS) entry which is preliminary data.</text>
</comment>
<reference evidence="2 3" key="1">
    <citation type="journal article" date="2019" name="Genome Biol. Evol.">
        <title>Insights into the evolution of the New World diploid cottons (Gossypium, subgenus Houzingenia) based on genome sequencing.</title>
        <authorList>
            <person name="Grover C.E."/>
            <person name="Arick M.A. 2nd"/>
            <person name="Thrash A."/>
            <person name="Conover J.L."/>
            <person name="Sanders W.S."/>
            <person name="Peterson D.G."/>
            <person name="Frelichowski J.E."/>
            <person name="Scheffler J.A."/>
            <person name="Scheffler B.E."/>
            <person name="Wendel J.F."/>
        </authorList>
    </citation>
    <scope>NUCLEOTIDE SEQUENCE [LARGE SCALE GENOMIC DNA]</scope>
    <source>
        <strain evidence="2">27</strain>
        <tissue evidence="2">Leaf</tissue>
    </source>
</reference>
<dbReference type="AlphaFoldDB" id="A0A7J8QXH3"/>
<keyword evidence="3" id="KW-1185">Reference proteome</keyword>
<gene>
    <name evidence="2" type="ORF">Godav_018768</name>
</gene>
<accession>A0A7J8QXH3</accession>
<evidence type="ECO:0000256" key="1">
    <source>
        <dbReference type="SAM" id="MobiDB-lite"/>
    </source>
</evidence>
<name>A0A7J8QXH3_GOSDV</name>
<dbReference type="EMBL" id="JABFAC010000002">
    <property type="protein sequence ID" value="MBA0606277.1"/>
    <property type="molecule type" value="Genomic_DNA"/>
</dbReference>
<feature type="non-terminal residue" evidence="2">
    <location>
        <position position="27"/>
    </location>
</feature>
<evidence type="ECO:0000313" key="2">
    <source>
        <dbReference type="EMBL" id="MBA0606277.1"/>
    </source>
</evidence>
<feature type="region of interest" description="Disordered" evidence="1">
    <location>
        <begin position="1"/>
        <end position="27"/>
    </location>
</feature>
<evidence type="ECO:0000313" key="3">
    <source>
        <dbReference type="Proteomes" id="UP000593561"/>
    </source>
</evidence>
<sequence>MSTYGDISTRGMHVTSHSHYHHHKRIL</sequence>
<feature type="compositionally biased region" description="Basic residues" evidence="1">
    <location>
        <begin position="16"/>
        <end position="27"/>
    </location>
</feature>
<proteinExistence type="predicted"/>